<proteinExistence type="predicted"/>
<keyword evidence="1" id="KW-0472">Membrane</keyword>
<dbReference type="RefSeq" id="WP_132041510.1">
    <property type="nucleotide sequence ID" value="NZ_SLTR01000002.1"/>
</dbReference>
<dbReference type="Proteomes" id="UP000294823">
    <property type="component" value="Unassembled WGS sequence"/>
</dbReference>
<reference evidence="2 3" key="1">
    <citation type="submission" date="2019-03" db="EMBL/GenBank/DDBJ databases">
        <title>Halomonas marinisediminis sp. nov., a moderately halophilic bacterium isolated from the Bohai Gulf.</title>
        <authorList>
            <person name="Ji X."/>
        </authorList>
    </citation>
    <scope>NUCLEOTIDE SEQUENCE [LARGE SCALE GENOMIC DNA]</scope>
    <source>
        <strain evidence="2 3">204</strain>
    </source>
</reference>
<gene>
    <name evidence="2" type="ORF">E0702_03235</name>
</gene>
<name>A0ABY2DAK3_9GAMM</name>
<keyword evidence="1" id="KW-1133">Transmembrane helix</keyword>
<feature type="transmembrane region" description="Helical" evidence="1">
    <location>
        <begin position="60"/>
        <end position="78"/>
    </location>
</feature>
<accession>A0ABY2DAK3</accession>
<evidence type="ECO:0000313" key="2">
    <source>
        <dbReference type="EMBL" id="TDB05211.1"/>
    </source>
</evidence>
<keyword evidence="3" id="KW-1185">Reference proteome</keyword>
<sequence length="292" mass="32798">MHNKYKVSLLRLNLLLAALLPALLVPYARDHSEAMLLGLAAAWLAISATLVEFSHRRPPLIPWQLLPSLLLGALLWSSADRYPFLLWAWAALIILPQPAWMAAINVLLASLSLAWVARQLPIEQAMTAGLVLAPMLLLGLIRTRRLTPLFAQAKGRVSLVPGERLWPRARLAGDLAREQGRAQRDGTHAELVLLRTRRRHLWSVARQLCEMTRGFEHCYRLDKRTLGALLISRDAALATPRRQRLLERLSEVERARVVALPHARSLAEELRALERQKLPITLTPGTLIHADA</sequence>
<evidence type="ECO:0000313" key="3">
    <source>
        <dbReference type="Proteomes" id="UP000294823"/>
    </source>
</evidence>
<dbReference type="EMBL" id="SLTR01000002">
    <property type="protein sequence ID" value="TDB05211.1"/>
    <property type="molecule type" value="Genomic_DNA"/>
</dbReference>
<evidence type="ECO:0000256" key="1">
    <source>
        <dbReference type="SAM" id="Phobius"/>
    </source>
</evidence>
<feature type="transmembrane region" description="Helical" evidence="1">
    <location>
        <begin position="84"/>
        <end position="108"/>
    </location>
</feature>
<organism evidence="2 3">
    <name type="scientific">Halomonas marinisediminis</name>
    <dbReference type="NCBI Taxonomy" id="2546095"/>
    <lineage>
        <taxon>Bacteria</taxon>
        <taxon>Pseudomonadati</taxon>
        <taxon>Pseudomonadota</taxon>
        <taxon>Gammaproteobacteria</taxon>
        <taxon>Oceanospirillales</taxon>
        <taxon>Halomonadaceae</taxon>
        <taxon>Halomonas</taxon>
    </lineage>
</organism>
<feature type="transmembrane region" description="Helical" evidence="1">
    <location>
        <begin position="120"/>
        <end position="141"/>
    </location>
</feature>
<protein>
    <submittedName>
        <fullName evidence="2">Uncharacterized protein</fullName>
    </submittedName>
</protein>
<keyword evidence="1" id="KW-0812">Transmembrane</keyword>
<comment type="caution">
    <text evidence="2">The sequence shown here is derived from an EMBL/GenBank/DDBJ whole genome shotgun (WGS) entry which is preliminary data.</text>
</comment>
<feature type="transmembrane region" description="Helical" evidence="1">
    <location>
        <begin position="12"/>
        <end position="28"/>
    </location>
</feature>